<dbReference type="InterPro" id="IPR000182">
    <property type="entry name" value="GNAT_dom"/>
</dbReference>
<feature type="region of interest" description="Disordered" evidence="1">
    <location>
        <begin position="526"/>
        <end position="590"/>
    </location>
</feature>
<reference evidence="3 4" key="1">
    <citation type="submission" date="2016-09" db="EMBL/GenBank/DDBJ databases">
        <title>Extensive genetic diversity and differential bi-allelic expression allows diatom success in the polar Southern Ocean.</title>
        <authorList>
            <consortium name="DOE Joint Genome Institute"/>
            <person name="Mock T."/>
            <person name="Otillar R.P."/>
            <person name="Strauss J."/>
            <person name="Dupont C."/>
            <person name="Frickenhaus S."/>
            <person name="Maumus F."/>
            <person name="Mcmullan M."/>
            <person name="Sanges R."/>
            <person name="Schmutz J."/>
            <person name="Toseland A."/>
            <person name="Valas R."/>
            <person name="Veluchamy A."/>
            <person name="Ward B.J."/>
            <person name="Allen A."/>
            <person name="Barry K."/>
            <person name="Falciatore A."/>
            <person name="Ferrante M."/>
            <person name="Fortunato A.E."/>
            <person name="Gloeckner G."/>
            <person name="Gruber A."/>
            <person name="Hipkin R."/>
            <person name="Janech M."/>
            <person name="Kroth P."/>
            <person name="Leese F."/>
            <person name="Lindquist E."/>
            <person name="Lyon B.R."/>
            <person name="Martin J."/>
            <person name="Mayer C."/>
            <person name="Parker M."/>
            <person name="Quesneville H."/>
            <person name="Raymond J."/>
            <person name="Uhlig C."/>
            <person name="Valentin K.U."/>
            <person name="Worden A.Z."/>
            <person name="Armbrust E.V."/>
            <person name="Bowler C."/>
            <person name="Green B."/>
            <person name="Moulton V."/>
            <person name="Van Oosterhout C."/>
            <person name="Grigoriev I."/>
        </authorList>
    </citation>
    <scope>NUCLEOTIDE SEQUENCE [LARGE SCALE GENOMIC DNA]</scope>
    <source>
        <strain evidence="3 4">CCMP1102</strain>
    </source>
</reference>
<dbReference type="EMBL" id="KV784360">
    <property type="protein sequence ID" value="OEU14583.1"/>
    <property type="molecule type" value="Genomic_DNA"/>
</dbReference>
<dbReference type="AlphaFoldDB" id="A0A1E7F9R7"/>
<dbReference type="OrthoDB" id="44039at2759"/>
<feature type="compositionally biased region" description="Low complexity" evidence="1">
    <location>
        <begin position="393"/>
        <end position="404"/>
    </location>
</feature>
<feature type="region of interest" description="Disordered" evidence="1">
    <location>
        <begin position="15"/>
        <end position="38"/>
    </location>
</feature>
<dbReference type="GO" id="GO:0005730">
    <property type="term" value="C:nucleolus"/>
    <property type="evidence" value="ECO:0007669"/>
    <property type="project" value="TreeGrafter"/>
</dbReference>
<feature type="region of interest" description="Disordered" evidence="1">
    <location>
        <begin position="480"/>
        <end position="507"/>
    </location>
</feature>
<dbReference type="InParanoid" id="A0A1E7F9R7"/>
<feature type="compositionally biased region" description="Acidic residues" evidence="1">
    <location>
        <begin position="536"/>
        <end position="546"/>
    </location>
</feature>
<dbReference type="SUPFAM" id="SSF55729">
    <property type="entry name" value="Acyl-CoA N-acyltransferases (Nat)"/>
    <property type="match status" value="1"/>
</dbReference>
<feature type="compositionally biased region" description="Polar residues" evidence="1">
    <location>
        <begin position="480"/>
        <end position="491"/>
    </location>
</feature>
<dbReference type="PROSITE" id="PS51186">
    <property type="entry name" value="GNAT"/>
    <property type="match status" value="1"/>
</dbReference>
<feature type="domain" description="N-acetyltransferase" evidence="2">
    <location>
        <begin position="43"/>
        <end position="233"/>
    </location>
</feature>
<dbReference type="PANTHER" id="PTHR16148">
    <property type="entry name" value="NF-KAPPA-B-REPRESSING FACTOR-RELATED"/>
    <property type="match status" value="1"/>
</dbReference>
<organism evidence="3 4">
    <name type="scientific">Fragilariopsis cylindrus CCMP1102</name>
    <dbReference type="NCBI Taxonomy" id="635003"/>
    <lineage>
        <taxon>Eukaryota</taxon>
        <taxon>Sar</taxon>
        <taxon>Stramenopiles</taxon>
        <taxon>Ochrophyta</taxon>
        <taxon>Bacillariophyta</taxon>
        <taxon>Bacillariophyceae</taxon>
        <taxon>Bacillariophycidae</taxon>
        <taxon>Bacillariales</taxon>
        <taxon>Bacillariaceae</taxon>
        <taxon>Fragilariopsis</taxon>
    </lineage>
</organism>
<feature type="compositionally biased region" description="Acidic residues" evidence="1">
    <location>
        <begin position="24"/>
        <end position="34"/>
    </location>
</feature>
<dbReference type="GO" id="GO:0016747">
    <property type="term" value="F:acyltransferase activity, transferring groups other than amino-acyl groups"/>
    <property type="evidence" value="ECO:0007669"/>
    <property type="project" value="InterPro"/>
</dbReference>
<dbReference type="InterPro" id="IPR016181">
    <property type="entry name" value="Acyl_CoA_acyltransferase"/>
</dbReference>
<protein>
    <recommendedName>
        <fullName evidence="2">N-acetyltransferase domain-containing protein</fullName>
    </recommendedName>
</protein>
<dbReference type="GO" id="GO:0005654">
    <property type="term" value="C:nucleoplasm"/>
    <property type="evidence" value="ECO:0007669"/>
    <property type="project" value="TreeGrafter"/>
</dbReference>
<feature type="region of interest" description="Disordered" evidence="1">
    <location>
        <begin position="88"/>
        <end position="110"/>
    </location>
</feature>
<dbReference type="KEGG" id="fcy:FRACYDRAFT_241132"/>
<dbReference type="Gene3D" id="3.40.630.30">
    <property type="match status" value="1"/>
</dbReference>
<evidence type="ECO:0000313" key="4">
    <source>
        <dbReference type="Proteomes" id="UP000095751"/>
    </source>
</evidence>
<feature type="compositionally biased region" description="Low complexity" evidence="1">
    <location>
        <begin position="88"/>
        <end position="106"/>
    </location>
</feature>
<dbReference type="PANTHER" id="PTHR16148:SF14">
    <property type="entry name" value="MYND-TYPE DOMAIN-CONTAINING PROTEIN"/>
    <property type="match status" value="1"/>
</dbReference>
<evidence type="ECO:0000256" key="1">
    <source>
        <dbReference type="SAM" id="MobiDB-lite"/>
    </source>
</evidence>
<proteinExistence type="predicted"/>
<keyword evidence="4" id="KW-1185">Reference proteome</keyword>
<dbReference type="Proteomes" id="UP000095751">
    <property type="component" value="Unassembled WGS sequence"/>
</dbReference>
<feature type="compositionally biased region" description="Basic and acidic residues" evidence="1">
    <location>
        <begin position="555"/>
        <end position="580"/>
    </location>
</feature>
<feature type="compositionally biased region" description="Basic and acidic residues" evidence="1">
    <location>
        <begin position="494"/>
        <end position="507"/>
    </location>
</feature>
<feature type="region of interest" description="Disordered" evidence="1">
    <location>
        <begin position="386"/>
        <end position="407"/>
    </location>
</feature>
<name>A0A1E7F9R7_9STRA</name>
<gene>
    <name evidence="3" type="ORF">FRACYDRAFT_241132</name>
</gene>
<dbReference type="Pfam" id="PF13527">
    <property type="entry name" value="Acetyltransf_9"/>
    <property type="match status" value="1"/>
</dbReference>
<evidence type="ECO:0000313" key="3">
    <source>
        <dbReference type="EMBL" id="OEU14583.1"/>
    </source>
</evidence>
<sequence>MTSIECQEQIYKVPIVNTNKNDQEGDNNDDEEEKEKEQSYHTYILRGLKNDNELHQWTKFCATVFSYKLLNPPSEEYFYRHYFNDPNNDPNNNSNSTSNANPSKNSGHGHHSLVRVAFDNKNQIVASCRIVLRTISTGRRRHSQQEEDKVLNLNLNCGGIGEVCTDITHRRRGLSTILLKNALHIMKERKDIHISSLHASFQFFPLYKSLGYISTCTSSGNRWSTVPMTIMLEASSSLSHRCTSIPICNSNHHHHHHYNNNNNNNNSGGVVREARFPQDTEQLHQLHRYYSEQRLLGCIVRSKEYWTKYISEELKGSLFVLVQQQQQQQLLDVGKEDEEKDRDYIIVAWLSLRSTTTTTTTTPSEDDDGYRRSFQIQEFGMNLSLLPKSTKTNNNNNNNNSNNNEKLLSHDDISSSISIYVALKTLVLHALEDQERQQQQQQQQRYEGGDDMTRERRRKETILLSLPGFLRDEIHSDYSISTRSSGNNNHNNHPRTDDDGNHREEDDKSFTIDWNSEQFSTDNGWMYQALSPSDKDDNDNNNNEEDNNNHNHNNRTPEIEFLDFIRRGSGDMEKEDEQRRQHFVWPSDSF</sequence>
<accession>A0A1E7F9R7</accession>
<evidence type="ECO:0000259" key="2">
    <source>
        <dbReference type="PROSITE" id="PS51186"/>
    </source>
</evidence>